<evidence type="ECO:0000313" key="1">
    <source>
        <dbReference type="EMBL" id="KAK5609723.1"/>
    </source>
</evidence>
<dbReference type="EMBL" id="JAHHUM010001736">
    <property type="protein sequence ID" value="KAK5609723.1"/>
    <property type="molecule type" value="Genomic_DNA"/>
</dbReference>
<evidence type="ECO:0000313" key="2">
    <source>
        <dbReference type="Proteomes" id="UP001311232"/>
    </source>
</evidence>
<evidence type="ECO:0008006" key="3">
    <source>
        <dbReference type="Google" id="ProtNLM"/>
    </source>
</evidence>
<sequence>MSEYHCSSFGSFICSFLLSSGLLHPPLRAQGLFHTFRLLFLSIVDTGLALCAESRTQARFVLSWKRQHHVFLHISDVWRKTRPASLNMTAICELLRGGRISGGAYGSRRRRWRGMFILVVARQVNSLPPTHHTHTPPGWVHTCICPA</sequence>
<comment type="caution">
    <text evidence="1">The sequence shown here is derived from an EMBL/GenBank/DDBJ whole genome shotgun (WGS) entry which is preliminary data.</text>
</comment>
<dbReference type="AlphaFoldDB" id="A0AAV9RLA6"/>
<keyword evidence="2" id="KW-1185">Reference proteome</keyword>
<organism evidence="1 2">
    <name type="scientific">Crenichthys baileyi</name>
    <name type="common">White River springfish</name>
    <dbReference type="NCBI Taxonomy" id="28760"/>
    <lineage>
        <taxon>Eukaryota</taxon>
        <taxon>Metazoa</taxon>
        <taxon>Chordata</taxon>
        <taxon>Craniata</taxon>
        <taxon>Vertebrata</taxon>
        <taxon>Euteleostomi</taxon>
        <taxon>Actinopterygii</taxon>
        <taxon>Neopterygii</taxon>
        <taxon>Teleostei</taxon>
        <taxon>Neoteleostei</taxon>
        <taxon>Acanthomorphata</taxon>
        <taxon>Ovalentaria</taxon>
        <taxon>Atherinomorphae</taxon>
        <taxon>Cyprinodontiformes</taxon>
        <taxon>Goodeidae</taxon>
        <taxon>Crenichthys</taxon>
    </lineage>
</organism>
<name>A0AAV9RLA6_9TELE</name>
<gene>
    <name evidence="1" type="ORF">CRENBAI_022960</name>
</gene>
<reference evidence="1 2" key="1">
    <citation type="submission" date="2021-06" db="EMBL/GenBank/DDBJ databases">
        <authorList>
            <person name="Palmer J.M."/>
        </authorList>
    </citation>
    <scope>NUCLEOTIDE SEQUENCE [LARGE SCALE GENOMIC DNA]</scope>
    <source>
        <strain evidence="1 2">MEX-2019</strain>
        <tissue evidence="1">Muscle</tissue>
    </source>
</reference>
<protein>
    <recommendedName>
        <fullName evidence="3">Secreted protein</fullName>
    </recommendedName>
</protein>
<accession>A0AAV9RLA6</accession>
<dbReference type="Proteomes" id="UP001311232">
    <property type="component" value="Unassembled WGS sequence"/>
</dbReference>
<proteinExistence type="predicted"/>